<sequence length="230" mass="25983">MGACTQTNVTRRIFRSGEDCDYGYACLARAKNRLLHCSVVSDQAELRAGDRDRDRVAERLRAAVGEGRITLDELTERLDRVYTARTYGELDSLVADLPLTPAGDRRPEPADDLLLFTRGMRAVRKTGRWRVPPRITLDCTWRTAVVDFRHADCPHREIDMTVRCDSMFGDVIIRVPIGWRVVADEVTSGGWIRPNRVHNASPVPPDPDGVVLRLSGHIGGDIWVRYHRIP</sequence>
<feature type="domain" description="DUF1707" evidence="1">
    <location>
        <begin position="46"/>
        <end position="98"/>
    </location>
</feature>
<evidence type="ECO:0000313" key="3">
    <source>
        <dbReference type="Proteomes" id="UP000313066"/>
    </source>
</evidence>
<dbReference type="PANTHER" id="PTHR40763">
    <property type="entry name" value="MEMBRANE PROTEIN-RELATED"/>
    <property type="match status" value="1"/>
</dbReference>
<accession>A0A5N6BAV8</accession>
<keyword evidence="3" id="KW-1185">Reference proteome</keyword>
<dbReference type="EMBL" id="VDMA02000029">
    <property type="protein sequence ID" value="KAB8177734.1"/>
    <property type="molecule type" value="Genomic_DNA"/>
</dbReference>
<evidence type="ECO:0000313" key="2">
    <source>
        <dbReference type="EMBL" id="KAB8177734.1"/>
    </source>
</evidence>
<dbReference type="Proteomes" id="UP000313066">
    <property type="component" value="Unassembled WGS sequence"/>
</dbReference>
<organism evidence="2 3">
    <name type="scientific">Microbispora catharanthi</name>
    <dbReference type="NCBI Taxonomy" id="1712871"/>
    <lineage>
        <taxon>Bacteria</taxon>
        <taxon>Bacillati</taxon>
        <taxon>Actinomycetota</taxon>
        <taxon>Actinomycetes</taxon>
        <taxon>Streptosporangiales</taxon>
        <taxon>Streptosporangiaceae</taxon>
        <taxon>Microbispora</taxon>
    </lineage>
</organism>
<evidence type="ECO:0000259" key="1">
    <source>
        <dbReference type="Pfam" id="PF08044"/>
    </source>
</evidence>
<protein>
    <submittedName>
        <fullName evidence="2">DUF1707 domain-containing protein</fullName>
    </submittedName>
</protein>
<gene>
    <name evidence="2" type="ORF">FH610_037035</name>
</gene>
<proteinExistence type="predicted"/>
<dbReference type="PANTHER" id="PTHR40763:SF4">
    <property type="entry name" value="DUF1707 DOMAIN-CONTAINING PROTEIN"/>
    <property type="match status" value="1"/>
</dbReference>
<name>A0A5N6BAV8_9ACTN</name>
<dbReference type="InterPro" id="IPR012551">
    <property type="entry name" value="DUF1707_SHOCT-like"/>
</dbReference>
<reference evidence="2 3" key="1">
    <citation type="submission" date="2019-10" db="EMBL/GenBank/DDBJ databases">
        <title>Nonomuraea sp. nov., isolated from Phyllanthus amarus.</title>
        <authorList>
            <person name="Klykleung N."/>
            <person name="Tanasupawat S."/>
        </authorList>
    </citation>
    <scope>NUCLEOTIDE SEQUENCE [LARGE SCALE GENOMIC DNA]</scope>
    <source>
        <strain evidence="2 3">CR1-09</strain>
    </source>
</reference>
<dbReference type="AlphaFoldDB" id="A0A5N6BAV8"/>
<dbReference type="Pfam" id="PF08044">
    <property type="entry name" value="DUF1707"/>
    <property type="match status" value="1"/>
</dbReference>
<comment type="caution">
    <text evidence="2">The sequence shown here is derived from an EMBL/GenBank/DDBJ whole genome shotgun (WGS) entry which is preliminary data.</text>
</comment>